<comment type="caution">
    <text evidence="2">The sequence shown here is derived from an EMBL/GenBank/DDBJ whole genome shotgun (WGS) entry which is preliminary data.</text>
</comment>
<evidence type="ECO:0000259" key="1">
    <source>
        <dbReference type="Pfam" id="PF04480"/>
    </source>
</evidence>
<accession>A0A533Q7S0</accession>
<dbReference type="GO" id="GO:0008168">
    <property type="term" value="F:methyltransferase activity"/>
    <property type="evidence" value="ECO:0007669"/>
    <property type="project" value="UniProtKB-KW"/>
</dbReference>
<dbReference type="SUPFAM" id="SSF52980">
    <property type="entry name" value="Restriction endonuclease-like"/>
    <property type="match status" value="1"/>
</dbReference>
<dbReference type="InterPro" id="IPR007569">
    <property type="entry name" value="DUF559"/>
</dbReference>
<dbReference type="InterPro" id="IPR047216">
    <property type="entry name" value="Endonuclease_DUF559_bact"/>
</dbReference>
<dbReference type="PANTHER" id="PTHR38590">
    <property type="entry name" value="BLL0828 PROTEIN"/>
    <property type="match status" value="1"/>
</dbReference>
<keyword evidence="2" id="KW-0808">Transferase</keyword>
<keyword evidence="2" id="KW-0489">Methyltransferase</keyword>
<dbReference type="EMBL" id="SULG01000086">
    <property type="protein sequence ID" value="TLD40686.1"/>
    <property type="molecule type" value="Genomic_DNA"/>
</dbReference>
<proteinExistence type="predicted"/>
<sequence>MRIYYNSKLKTLSRELRKKGTLSEVLLWNILKGKRIKGYQFMRQKPIGDYIVDFFCNKLKLVIEIDGKYLNINICILKTSVYKDTGTKICGQVLTMKMISISSPKGCHDYR</sequence>
<dbReference type="InterPro" id="IPR011335">
    <property type="entry name" value="Restrct_endonuc-II-like"/>
</dbReference>
<evidence type="ECO:0000313" key="3">
    <source>
        <dbReference type="Proteomes" id="UP000319783"/>
    </source>
</evidence>
<gene>
    <name evidence="2" type="ORF">JETT_3054</name>
</gene>
<name>A0A533Q7S0_9BACT</name>
<protein>
    <submittedName>
        <fullName evidence="2">Putative DNA methylase</fullName>
    </submittedName>
</protein>
<reference evidence="2 3" key="1">
    <citation type="submission" date="2019-04" db="EMBL/GenBank/DDBJ databases">
        <title>Genome of a novel bacterium Candidatus Jettenia ecosi reconstructed from metagenome of an anammox bioreactor.</title>
        <authorList>
            <person name="Mardanov A.V."/>
            <person name="Beletsky A.V."/>
            <person name="Ravin N.V."/>
            <person name="Botchkova E.A."/>
            <person name="Litti Y.V."/>
            <person name="Nozhevnikova A.N."/>
        </authorList>
    </citation>
    <scope>NUCLEOTIDE SEQUENCE [LARGE SCALE GENOMIC DNA]</scope>
    <source>
        <strain evidence="2">J2</strain>
    </source>
</reference>
<dbReference type="GO" id="GO:0032259">
    <property type="term" value="P:methylation"/>
    <property type="evidence" value="ECO:0007669"/>
    <property type="project" value="UniProtKB-KW"/>
</dbReference>
<dbReference type="AlphaFoldDB" id="A0A533Q7S0"/>
<dbReference type="Proteomes" id="UP000319783">
    <property type="component" value="Unassembled WGS sequence"/>
</dbReference>
<organism evidence="2 3">
    <name type="scientific">Candidatus Jettenia ecosi</name>
    <dbReference type="NCBI Taxonomy" id="2494326"/>
    <lineage>
        <taxon>Bacteria</taxon>
        <taxon>Pseudomonadati</taxon>
        <taxon>Planctomycetota</taxon>
        <taxon>Candidatus Brocadiia</taxon>
        <taxon>Candidatus Brocadiales</taxon>
        <taxon>Candidatus Brocadiaceae</taxon>
        <taxon>Candidatus Jettenia</taxon>
    </lineage>
</organism>
<dbReference type="PANTHER" id="PTHR38590:SF1">
    <property type="entry name" value="BLL0828 PROTEIN"/>
    <property type="match status" value="1"/>
</dbReference>
<evidence type="ECO:0000313" key="2">
    <source>
        <dbReference type="EMBL" id="TLD40686.1"/>
    </source>
</evidence>
<dbReference type="Pfam" id="PF04480">
    <property type="entry name" value="DUF559"/>
    <property type="match status" value="1"/>
</dbReference>
<feature type="domain" description="DUF559" evidence="1">
    <location>
        <begin position="8"/>
        <end position="69"/>
    </location>
</feature>
<dbReference type="Gene3D" id="3.40.960.10">
    <property type="entry name" value="VSR Endonuclease"/>
    <property type="match status" value="1"/>
</dbReference>